<feature type="non-terminal residue" evidence="2">
    <location>
        <position position="1"/>
    </location>
</feature>
<accession>A0A426ZDG6</accession>
<proteinExistence type="predicted"/>
<evidence type="ECO:0000313" key="2">
    <source>
        <dbReference type="EMBL" id="RRT62037.1"/>
    </source>
</evidence>
<sequence>LYQIPLLISKFEVTLHDLLNMLREAESAIKKEKLVLYISETKKKRKANKTQKKGKGKERSRRVKVTKKDPTKDKILYFHCGKDKYWKKNCNDYLAENVK</sequence>
<organism evidence="2 3">
    <name type="scientific">Ensete ventricosum</name>
    <name type="common">Abyssinian banana</name>
    <name type="synonym">Musa ensete</name>
    <dbReference type="NCBI Taxonomy" id="4639"/>
    <lineage>
        <taxon>Eukaryota</taxon>
        <taxon>Viridiplantae</taxon>
        <taxon>Streptophyta</taxon>
        <taxon>Embryophyta</taxon>
        <taxon>Tracheophyta</taxon>
        <taxon>Spermatophyta</taxon>
        <taxon>Magnoliopsida</taxon>
        <taxon>Liliopsida</taxon>
        <taxon>Zingiberales</taxon>
        <taxon>Musaceae</taxon>
        <taxon>Ensete</taxon>
    </lineage>
</organism>
<gene>
    <name evidence="2" type="ORF">B296_00013475</name>
</gene>
<dbReference type="AlphaFoldDB" id="A0A426ZDG6"/>
<feature type="region of interest" description="Disordered" evidence="1">
    <location>
        <begin position="43"/>
        <end position="65"/>
    </location>
</feature>
<evidence type="ECO:0000256" key="1">
    <source>
        <dbReference type="SAM" id="MobiDB-lite"/>
    </source>
</evidence>
<evidence type="ECO:0000313" key="3">
    <source>
        <dbReference type="Proteomes" id="UP000287651"/>
    </source>
</evidence>
<comment type="caution">
    <text evidence="2">The sequence shown here is derived from an EMBL/GenBank/DDBJ whole genome shotgun (WGS) entry which is preliminary data.</text>
</comment>
<dbReference type="EMBL" id="AMZH03007149">
    <property type="protein sequence ID" value="RRT62037.1"/>
    <property type="molecule type" value="Genomic_DNA"/>
</dbReference>
<protein>
    <submittedName>
        <fullName evidence="2">Uncharacterized protein</fullName>
    </submittedName>
</protein>
<reference evidence="2 3" key="1">
    <citation type="journal article" date="2014" name="Agronomy (Basel)">
        <title>A Draft Genome Sequence for Ensete ventricosum, the Drought-Tolerant Tree Against Hunger.</title>
        <authorList>
            <person name="Harrison J."/>
            <person name="Moore K.A."/>
            <person name="Paszkiewicz K."/>
            <person name="Jones T."/>
            <person name="Grant M."/>
            <person name="Ambacheew D."/>
            <person name="Muzemil S."/>
            <person name="Studholme D.J."/>
        </authorList>
    </citation>
    <scope>NUCLEOTIDE SEQUENCE [LARGE SCALE GENOMIC DNA]</scope>
</reference>
<name>A0A426ZDG6_ENSVE</name>
<dbReference type="Proteomes" id="UP000287651">
    <property type="component" value="Unassembled WGS sequence"/>
</dbReference>